<evidence type="ECO:0000256" key="4">
    <source>
        <dbReference type="ARBA" id="ARBA00023157"/>
    </source>
</evidence>
<dbReference type="InParanoid" id="A0A6L2PJX0"/>
<keyword evidence="2 5" id="KW-0378">Hydrolase</keyword>
<feature type="non-terminal residue" evidence="7">
    <location>
        <position position="1"/>
    </location>
</feature>
<keyword evidence="3 5" id="KW-0720">Serine protease</keyword>
<feature type="domain" description="Peptidase S1" evidence="6">
    <location>
        <begin position="67"/>
        <end position="296"/>
    </location>
</feature>
<evidence type="ECO:0000259" key="6">
    <source>
        <dbReference type="PROSITE" id="PS50240"/>
    </source>
</evidence>
<dbReference type="SUPFAM" id="SSF50494">
    <property type="entry name" value="Trypsin-like serine proteases"/>
    <property type="match status" value="1"/>
</dbReference>
<dbReference type="CDD" id="cd00190">
    <property type="entry name" value="Tryp_SPc"/>
    <property type="match status" value="1"/>
</dbReference>
<evidence type="ECO:0000313" key="8">
    <source>
        <dbReference type="Proteomes" id="UP000502823"/>
    </source>
</evidence>
<accession>A0A6L2PJX0</accession>
<dbReference type="InterPro" id="IPR033116">
    <property type="entry name" value="TRYPSIN_SER"/>
</dbReference>
<dbReference type="Gene3D" id="2.40.10.10">
    <property type="entry name" value="Trypsin-like serine proteases"/>
    <property type="match status" value="2"/>
</dbReference>
<dbReference type="GO" id="GO:0004252">
    <property type="term" value="F:serine-type endopeptidase activity"/>
    <property type="evidence" value="ECO:0007669"/>
    <property type="project" value="InterPro"/>
</dbReference>
<dbReference type="InterPro" id="IPR018114">
    <property type="entry name" value="TRYPSIN_HIS"/>
</dbReference>
<dbReference type="InterPro" id="IPR001314">
    <property type="entry name" value="Peptidase_S1A"/>
</dbReference>
<dbReference type="EMBL" id="BLKM01004547">
    <property type="protein sequence ID" value="GFG31760.1"/>
    <property type="molecule type" value="Genomic_DNA"/>
</dbReference>
<protein>
    <recommendedName>
        <fullName evidence="6">Peptidase S1 domain-containing protein</fullName>
    </recommendedName>
</protein>
<proteinExistence type="predicted"/>
<organism evidence="7 8">
    <name type="scientific">Coptotermes formosanus</name>
    <name type="common">Formosan subterranean termite</name>
    <dbReference type="NCBI Taxonomy" id="36987"/>
    <lineage>
        <taxon>Eukaryota</taxon>
        <taxon>Metazoa</taxon>
        <taxon>Ecdysozoa</taxon>
        <taxon>Arthropoda</taxon>
        <taxon>Hexapoda</taxon>
        <taxon>Insecta</taxon>
        <taxon>Pterygota</taxon>
        <taxon>Neoptera</taxon>
        <taxon>Polyneoptera</taxon>
        <taxon>Dictyoptera</taxon>
        <taxon>Blattodea</taxon>
        <taxon>Blattoidea</taxon>
        <taxon>Termitoidae</taxon>
        <taxon>Rhinotermitidae</taxon>
        <taxon>Coptotermes</taxon>
    </lineage>
</organism>
<dbReference type="PANTHER" id="PTHR24252:SF7">
    <property type="entry name" value="HYALIN"/>
    <property type="match status" value="1"/>
</dbReference>
<dbReference type="PROSITE" id="PS50240">
    <property type="entry name" value="TRYPSIN_DOM"/>
    <property type="match status" value="1"/>
</dbReference>
<dbReference type="PRINTS" id="PR00722">
    <property type="entry name" value="CHYMOTRYPSIN"/>
</dbReference>
<dbReference type="FunFam" id="2.40.10.10:FF:000034">
    <property type="entry name" value="Eupolytin"/>
    <property type="match status" value="1"/>
</dbReference>
<dbReference type="AlphaFoldDB" id="A0A6L2PJX0"/>
<keyword evidence="4" id="KW-1015">Disulfide bond</keyword>
<reference evidence="8" key="1">
    <citation type="submission" date="2020-01" db="EMBL/GenBank/DDBJ databases">
        <title>Draft genome sequence of the Termite Coptotermes fromosanus.</title>
        <authorList>
            <person name="Itakura S."/>
            <person name="Yosikawa Y."/>
            <person name="Umezawa K."/>
        </authorList>
    </citation>
    <scope>NUCLEOTIDE SEQUENCE [LARGE SCALE GENOMIC DNA]</scope>
</reference>
<evidence type="ECO:0000313" key="7">
    <source>
        <dbReference type="EMBL" id="GFG31760.1"/>
    </source>
</evidence>
<dbReference type="InterPro" id="IPR001254">
    <property type="entry name" value="Trypsin_dom"/>
</dbReference>
<dbReference type="Proteomes" id="UP000502823">
    <property type="component" value="Unassembled WGS sequence"/>
</dbReference>
<dbReference type="PROSITE" id="PS00135">
    <property type="entry name" value="TRYPSIN_SER"/>
    <property type="match status" value="1"/>
</dbReference>
<gene>
    <name evidence="7" type="ORF">Cfor_11160</name>
</gene>
<dbReference type="FunCoup" id="A0A6L2PJX0">
    <property type="interactions" value="3"/>
</dbReference>
<evidence type="ECO:0000256" key="3">
    <source>
        <dbReference type="ARBA" id="ARBA00022825"/>
    </source>
</evidence>
<dbReference type="Pfam" id="PF00089">
    <property type="entry name" value="Trypsin"/>
    <property type="match status" value="1"/>
</dbReference>
<evidence type="ECO:0000256" key="2">
    <source>
        <dbReference type="ARBA" id="ARBA00022801"/>
    </source>
</evidence>
<name>A0A6L2PJX0_COPFO</name>
<comment type="caution">
    <text evidence="7">The sequence shown here is derived from an EMBL/GenBank/DDBJ whole genome shotgun (WGS) entry which is preliminary data.</text>
</comment>
<dbReference type="PANTHER" id="PTHR24252">
    <property type="entry name" value="ACROSIN-RELATED"/>
    <property type="match status" value="1"/>
</dbReference>
<dbReference type="GO" id="GO:0006508">
    <property type="term" value="P:proteolysis"/>
    <property type="evidence" value="ECO:0007669"/>
    <property type="project" value="UniProtKB-KW"/>
</dbReference>
<dbReference type="OrthoDB" id="5565075at2759"/>
<evidence type="ECO:0000256" key="1">
    <source>
        <dbReference type="ARBA" id="ARBA00022670"/>
    </source>
</evidence>
<keyword evidence="8" id="KW-1185">Reference proteome</keyword>
<dbReference type="PROSITE" id="PS00134">
    <property type="entry name" value="TRYPSIN_HIS"/>
    <property type="match status" value="1"/>
</dbReference>
<dbReference type="InterPro" id="IPR009003">
    <property type="entry name" value="Peptidase_S1_PA"/>
</dbReference>
<dbReference type="InterPro" id="IPR043504">
    <property type="entry name" value="Peptidase_S1_PA_chymotrypsin"/>
</dbReference>
<keyword evidence="1 5" id="KW-0645">Protease</keyword>
<evidence type="ECO:0000256" key="5">
    <source>
        <dbReference type="RuleBase" id="RU363034"/>
    </source>
</evidence>
<dbReference type="SMART" id="SM00020">
    <property type="entry name" value="Tryp_SPc"/>
    <property type="match status" value="1"/>
</dbReference>
<sequence length="300" mass="32881">HTEASLEDLKPPEVVVPVNPDLKEDQWLEIFAEQIPEPEETFEFQNDSEPQPDIAGKTDVQNPSFRITNGYVAARGQFPWQVALSIDNSLFCGGSLISNKWILTAAHCTGSSYEVRLGANRLDIQERGSLIVASRHSVVHPCYVKSELKDDIAVIRLPHKVRFSTYIRPVKLPRRSQLVNTFVGQRLRVSGWGRYSDSAPNGSTYLLYADLVAINNTKCAKVFGKYIKSTNLCVATSGGTSTCGGDSGGPLVYYAHGVFTQVGIVSFGAADGCQLGYPAVFTRVTSYLNWIQSVTGILIC</sequence>